<dbReference type="Pfam" id="PF02825">
    <property type="entry name" value="WWE"/>
    <property type="match status" value="1"/>
</dbReference>
<dbReference type="InterPro" id="IPR001660">
    <property type="entry name" value="SAM"/>
</dbReference>
<dbReference type="GO" id="GO:0004620">
    <property type="term" value="F:phospholipase activity"/>
    <property type="evidence" value="ECO:0007669"/>
    <property type="project" value="TreeGrafter"/>
</dbReference>
<accession>A0A9D4M858</accession>
<feature type="compositionally biased region" description="Low complexity" evidence="2">
    <location>
        <begin position="1007"/>
        <end position="1018"/>
    </location>
</feature>
<comment type="caution">
    <text evidence="5">The sequence shown here is derived from an EMBL/GenBank/DDBJ whole genome shotgun (WGS) entry which is preliminary data.</text>
</comment>
<evidence type="ECO:0000313" key="5">
    <source>
        <dbReference type="EMBL" id="KAH3870999.1"/>
    </source>
</evidence>
<dbReference type="GO" id="GO:0046872">
    <property type="term" value="F:metal ion binding"/>
    <property type="evidence" value="ECO:0007669"/>
    <property type="project" value="InterPro"/>
</dbReference>
<feature type="region of interest" description="Disordered" evidence="2">
    <location>
        <begin position="1059"/>
        <end position="1103"/>
    </location>
</feature>
<dbReference type="InterPro" id="IPR057825">
    <property type="entry name" value="WWE_SEC23-DDH2"/>
</dbReference>
<keyword evidence="6" id="KW-1185">Reference proteome</keyword>
<dbReference type="PANTHER" id="PTHR23509">
    <property type="entry name" value="PA-PL1 PHOSPHOLIPASE FAMILY"/>
    <property type="match status" value="1"/>
</dbReference>
<gene>
    <name evidence="5" type="ORF">DPMN_034193</name>
</gene>
<dbReference type="PROSITE" id="PS51043">
    <property type="entry name" value="DDHD"/>
    <property type="match status" value="1"/>
</dbReference>
<evidence type="ECO:0000259" key="3">
    <source>
        <dbReference type="PROSITE" id="PS50918"/>
    </source>
</evidence>
<dbReference type="SUPFAM" id="SSF47769">
    <property type="entry name" value="SAM/Pointed domain"/>
    <property type="match status" value="1"/>
</dbReference>
<dbReference type="InterPro" id="IPR013761">
    <property type="entry name" value="SAM/pointed_sf"/>
</dbReference>
<feature type="compositionally biased region" description="Pro residues" evidence="2">
    <location>
        <begin position="77"/>
        <end position="86"/>
    </location>
</feature>
<dbReference type="AlphaFoldDB" id="A0A9D4M858"/>
<evidence type="ECO:0000259" key="4">
    <source>
        <dbReference type="PROSITE" id="PS51043"/>
    </source>
</evidence>
<protein>
    <recommendedName>
        <fullName evidence="7">DDHD domain-containing protein</fullName>
    </recommendedName>
</protein>
<dbReference type="InterPro" id="IPR004177">
    <property type="entry name" value="DDHD_dom"/>
</dbReference>
<dbReference type="PROSITE" id="PS50918">
    <property type="entry name" value="WWE"/>
    <property type="match status" value="1"/>
</dbReference>
<proteinExistence type="inferred from homology"/>
<feature type="compositionally biased region" description="Polar residues" evidence="2">
    <location>
        <begin position="59"/>
        <end position="68"/>
    </location>
</feature>
<feature type="compositionally biased region" description="Low complexity" evidence="2">
    <location>
        <begin position="106"/>
        <end position="118"/>
    </location>
</feature>
<feature type="domain" description="DDHD" evidence="4">
    <location>
        <begin position="765"/>
        <end position="975"/>
    </location>
</feature>
<evidence type="ECO:0000256" key="1">
    <source>
        <dbReference type="ARBA" id="ARBA00038464"/>
    </source>
</evidence>
<dbReference type="OrthoDB" id="69269at2759"/>
<feature type="compositionally biased region" description="Polar residues" evidence="2">
    <location>
        <begin position="149"/>
        <end position="163"/>
    </location>
</feature>
<sequence length="1103" mass="120245">MADKFKKDATPPPLLLMPAGGGLTLTPPDQPSLFMPVVQSEPSLFGPEDDVLGEADSFVGQSPPQSTTGGQYGVPQGIPPPGPPPSALFQSTLSNSGPFVQGLQGSTGRPSPGSTPPLSQAPTHPSMPSHGLGVGMTPLVPSGHVPASTHMSAASPMPNSSGLQGLYRKHGSSRYAQMPAGTYAGSGSSPAALMSAPPAPVPFSQNFLEASGFDLAASVQTSGQGYGSGLPQTLPAQPSLGPMQGMGYVPSAIGTYLPVANHWCYCANVEGRDIWYPLSMADNLALEEALKSGDCNIVVPIEGGRYDVNLSERKRYPVYWEEEPKAVRRCSWFYKREGDNRYVPYDENLCNRLEDEYRTAVTSGVWHKPIQFETGETIVMHNTNVMVHYQPSSQPDEWGTTQVSQINPSKGDQMRPRVVKRGVSDFDITEGESRQVDHLVFVVHGIGTVCDIRFRNIVECVDDFRSISQSLLSSHFSEYVTSNRIGRVEYLPIQWHVAVHGDATGIDKRLKEITLPSTQKLRHFVNDTLLDVLFYTSPKYCQCIADTVGREINRLHELFMARNPHFRGGISVAGHSLGSCILFDLLQHQGDQSDFSNDTPMTNGKIEQESSVVQEPMFQALEESFHQDQEEEEESTMTLESLLAKVGLQEKAQLFEAEQIDLESLSMCSDSDLKDLGLPMGPRKKLQGLLTEQIHNKEKKKQVVEQRKRAEEDRKIRERVAMEMALKQQQQKQSNNASGSPSNVSVDYIVGLGGTGQPHIKYPQLQFSPVCCFALGSPVGLFLSARGLETIGEEFRLPTCQKYFNIFHPFDPVAYRLEPLINPSVSNIKPVLMPHHKGRKRLHLELKESLARMGTDIKQKIIDSLKSTWMSLNNFARAHSSDGTSAGVGGESLEQQVEAEMSHVAQQLEDDDRSSVTSNVEDIYIGQLNEGRRVDYVLQERPIESFNDYMFSLTSHGCYWNSEDTVLLVLKEIYAIFGIAPKIPGAELGMQKPRVGPPPKGPPPAIGSPYGAPSAPSAPIGAPSMSTIPGPMMGVNFGGNVNTNNTNTTPHMYGASSIPFGRPPQMPVSSNLPPLSGPPPFNGGSARNVPAGPPPMAGFVKKS</sequence>
<dbReference type="Pfam" id="PF23464">
    <property type="entry name" value="WWE_3"/>
    <property type="match status" value="1"/>
</dbReference>
<comment type="similarity">
    <text evidence="1">Belongs to the PA-PLA1 family.</text>
</comment>
<feature type="compositionally biased region" description="Polar residues" evidence="2">
    <location>
        <begin position="88"/>
        <end position="98"/>
    </location>
</feature>
<feature type="domain" description="WWE" evidence="3">
    <location>
        <begin position="248"/>
        <end position="329"/>
    </location>
</feature>
<evidence type="ECO:0000313" key="6">
    <source>
        <dbReference type="Proteomes" id="UP000828390"/>
    </source>
</evidence>
<name>A0A9D4M858_DREPO</name>
<dbReference type="GO" id="GO:0030134">
    <property type="term" value="C:COPII-coated ER to Golgi transport vesicle"/>
    <property type="evidence" value="ECO:0007669"/>
    <property type="project" value="TreeGrafter"/>
</dbReference>
<dbReference type="InterPro" id="IPR004170">
    <property type="entry name" value="WWE_dom"/>
</dbReference>
<dbReference type="SMART" id="SM01127">
    <property type="entry name" value="DDHD"/>
    <property type="match status" value="1"/>
</dbReference>
<feature type="region of interest" description="Disordered" evidence="2">
    <location>
        <begin position="990"/>
        <end position="1018"/>
    </location>
</feature>
<dbReference type="PANTHER" id="PTHR23509:SF10">
    <property type="entry name" value="LD21067P"/>
    <property type="match status" value="1"/>
</dbReference>
<evidence type="ECO:0008006" key="7">
    <source>
        <dbReference type="Google" id="ProtNLM"/>
    </source>
</evidence>
<dbReference type="Pfam" id="PF00536">
    <property type="entry name" value="SAM_1"/>
    <property type="match status" value="1"/>
</dbReference>
<feature type="region of interest" description="Disordered" evidence="2">
    <location>
        <begin position="1"/>
        <end position="163"/>
    </location>
</feature>
<dbReference type="Pfam" id="PF02862">
    <property type="entry name" value="DDHD"/>
    <property type="match status" value="1"/>
</dbReference>
<dbReference type="InterPro" id="IPR058055">
    <property type="entry name" value="PA-PLA1"/>
</dbReference>
<evidence type="ECO:0000256" key="2">
    <source>
        <dbReference type="SAM" id="MobiDB-lite"/>
    </source>
</evidence>
<dbReference type="Proteomes" id="UP000828390">
    <property type="component" value="Unassembled WGS sequence"/>
</dbReference>
<reference evidence="5" key="1">
    <citation type="journal article" date="2019" name="bioRxiv">
        <title>The Genome of the Zebra Mussel, Dreissena polymorpha: A Resource for Invasive Species Research.</title>
        <authorList>
            <person name="McCartney M.A."/>
            <person name="Auch B."/>
            <person name="Kono T."/>
            <person name="Mallez S."/>
            <person name="Zhang Y."/>
            <person name="Obille A."/>
            <person name="Becker A."/>
            <person name="Abrahante J.E."/>
            <person name="Garbe J."/>
            <person name="Badalamenti J.P."/>
            <person name="Herman A."/>
            <person name="Mangelson H."/>
            <person name="Liachko I."/>
            <person name="Sullivan S."/>
            <person name="Sone E.D."/>
            <person name="Koren S."/>
            <person name="Silverstein K.A.T."/>
            <person name="Beckman K.B."/>
            <person name="Gohl D.M."/>
        </authorList>
    </citation>
    <scope>NUCLEOTIDE SEQUENCE</scope>
    <source>
        <strain evidence="5">Duluth1</strain>
        <tissue evidence="5">Whole animal</tissue>
    </source>
</reference>
<dbReference type="Gene3D" id="1.10.150.50">
    <property type="entry name" value="Transcription Factor, Ets-1"/>
    <property type="match status" value="1"/>
</dbReference>
<organism evidence="5 6">
    <name type="scientific">Dreissena polymorpha</name>
    <name type="common">Zebra mussel</name>
    <name type="synonym">Mytilus polymorpha</name>
    <dbReference type="NCBI Taxonomy" id="45954"/>
    <lineage>
        <taxon>Eukaryota</taxon>
        <taxon>Metazoa</taxon>
        <taxon>Spiralia</taxon>
        <taxon>Lophotrochozoa</taxon>
        <taxon>Mollusca</taxon>
        <taxon>Bivalvia</taxon>
        <taxon>Autobranchia</taxon>
        <taxon>Heteroconchia</taxon>
        <taxon>Euheterodonta</taxon>
        <taxon>Imparidentia</taxon>
        <taxon>Neoheterodontei</taxon>
        <taxon>Myida</taxon>
        <taxon>Dreissenoidea</taxon>
        <taxon>Dreissenidae</taxon>
        <taxon>Dreissena</taxon>
    </lineage>
</organism>
<feature type="compositionally biased region" description="Pro residues" evidence="2">
    <location>
        <begin position="995"/>
        <end position="1006"/>
    </location>
</feature>
<reference evidence="5" key="2">
    <citation type="submission" date="2020-11" db="EMBL/GenBank/DDBJ databases">
        <authorList>
            <person name="McCartney M.A."/>
            <person name="Auch B."/>
            <person name="Kono T."/>
            <person name="Mallez S."/>
            <person name="Becker A."/>
            <person name="Gohl D.M."/>
            <person name="Silverstein K.A.T."/>
            <person name="Koren S."/>
            <person name="Bechman K.B."/>
            <person name="Herman A."/>
            <person name="Abrahante J.E."/>
            <person name="Garbe J."/>
        </authorList>
    </citation>
    <scope>NUCLEOTIDE SEQUENCE</scope>
    <source>
        <strain evidence="5">Duluth1</strain>
        <tissue evidence="5">Whole animal</tissue>
    </source>
</reference>
<dbReference type="EMBL" id="JAIWYP010000002">
    <property type="protein sequence ID" value="KAH3870999.1"/>
    <property type="molecule type" value="Genomic_DNA"/>
</dbReference>